<dbReference type="OrthoDB" id="3171075at2"/>
<protein>
    <recommendedName>
        <fullName evidence="3">37-kD nucleoid-associated bacterial protein</fullName>
    </recommendedName>
</protein>
<dbReference type="Proteomes" id="UP000243255">
    <property type="component" value="Unassembled WGS sequence"/>
</dbReference>
<keyword evidence="2" id="KW-1185">Reference proteome</keyword>
<reference evidence="2" key="1">
    <citation type="submission" date="2016-11" db="EMBL/GenBank/DDBJ databases">
        <authorList>
            <person name="Varghese N."/>
            <person name="Submissions S."/>
        </authorList>
    </citation>
    <scope>NUCLEOTIDE SEQUENCE [LARGE SCALE GENOMIC DNA]</scope>
    <source>
        <strain evidence="2">DSM 2635</strain>
    </source>
</reference>
<organism evidence="1 2">
    <name type="scientific">Asaccharospora irregularis DSM 2635</name>
    <dbReference type="NCBI Taxonomy" id="1121321"/>
    <lineage>
        <taxon>Bacteria</taxon>
        <taxon>Bacillati</taxon>
        <taxon>Bacillota</taxon>
        <taxon>Clostridia</taxon>
        <taxon>Peptostreptococcales</taxon>
        <taxon>Peptostreptococcaceae</taxon>
        <taxon>Asaccharospora</taxon>
    </lineage>
</organism>
<name>A0A1M5PBA5_9FIRM</name>
<dbReference type="InterPro" id="IPR007358">
    <property type="entry name" value="Nucleoid_associated_NdpA"/>
</dbReference>
<dbReference type="GO" id="GO:0009295">
    <property type="term" value="C:nucleoid"/>
    <property type="evidence" value="ECO:0007669"/>
    <property type="project" value="InterPro"/>
</dbReference>
<dbReference type="AlphaFoldDB" id="A0A1M5PBA5"/>
<accession>A0A1M5PBA5</accession>
<dbReference type="STRING" id="1121321.SAMN04488530_11368"/>
<sequence>MIIHKFIIHVLDKNSEMPILNDYEGKINQEVDKFFQKIIKRVTKDDDLRKGVFKNYNDNIIKNCCEQIIYDENTFLQNSKEIAAYLFEIMKINAEIESCDLAICLYTVKDEKNVAIIKLDYKKLYTHSIEFVDDKFNIQMVSNEIGISETQKQKQCALIGPNGINDEYHLRLLDKDAEKQGVESKFVTEFLNVEKIDDDKYKTKVFKNTTENWITNALSSDIKQAEDVRSILNYTLKEKNEIDVDDFVENSISDSNLRDSLKEHMEEKGLDQRFNIDKKWVEKKLKKRNIKTDNGFDIKGNLSDFEDPMKYSVRQNEDGTIDIVIKNVTFYEEK</sequence>
<evidence type="ECO:0008006" key="3">
    <source>
        <dbReference type="Google" id="ProtNLM"/>
    </source>
</evidence>
<dbReference type="Pfam" id="PF04245">
    <property type="entry name" value="NA37"/>
    <property type="match status" value="1"/>
</dbReference>
<gene>
    <name evidence="1" type="ORF">SAMN04488530_11368</name>
</gene>
<evidence type="ECO:0000313" key="1">
    <source>
        <dbReference type="EMBL" id="SHG98965.1"/>
    </source>
</evidence>
<dbReference type="EMBL" id="FQWX01000013">
    <property type="protein sequence ID" value="SHG98965.1"/>
    <property type="molecule type" value="Genomic_DNA"/>
</dbReference>
<proteinExistence type="predicted"/>
<evidence type="ECO:0000313" key="2">
    <source>
        <dbReference type="Proteomes" id="UP000243255"/>
    </source>
</evidence>
<dbReference type="RefSeq" id="WP_073125957.1">
    <property type="nucleotide sequence ID" value="NZ_BAABCH010000098.1"/>
</dbReference>